<reference evidence="2" key="1">
    <citation type="journal article" date="2023" name="Hortic. Res.">
        <title>A chromosome-level phased genome enabling allele-level studies in sweet orange: a case study on citrus Huanglongbing tolerance.</title>
        <authorList>
            <person name="Wu B."/>
            <person name="Yu Q."/>
            <person name="Deng Z."/>
            <person name="Duan Y."/>
            <person name="Luo F."/>
            <person name="Gmitter F. Jr."/>
        </authorList>
    </citation>
    <scope>NUCLEOTIDE SEQUENCE [LARGE SCALE GENOMIC DNA]</scope>
    <source>
        <strain evidence="2">cv. Valencia</strain>
    </source>
</reference>
<evidence type="ECO:0000313" key="1">
    <source>
        <dbReference type="EMBL" id="KAH9802547.1"/>
    </source>
</evidence>
<gene>
    <name evidence="1" type="ORF">KPL71_001436</name>
</gene>
<keyword evidence="2" id="KW-1185">Reference proteome</keyword>
<protein>
    <submittedName>
        <fullName evidence="1">NB-ARC domain-containing protein</fullName>
    </submittedName>
</protein>
<comment type="caution">
    <text evidence="1">The sequence shown here is derived from an EMBL/GenBank/DDBJ whole genome shotgun (WGS) entry which is preliminary data.</text>
</comment>
<name>A0ACB8NWE1_CITSI</name>
<organism evidence="1 2">
    <name type="scientific">Citrus sinensis</name>
    <name type="common">Sweet orange</name>
    <name type="synonym">Citrus aurantium var. sinensis</name>
    <dbReference type="NCBI Taxonomy" id="2711"/>
    <lineage>
        <taxon>Eukaryota</taxon>
        <taxon>Viridiplantae</taxon>
        <taxon>Streptophyta</taxon>
        <taxon>Embryophyta</taxon>
        <taxon>Tracheophyta</taxon>
        <taxon>Spermatophyta</taxon>
        <taxon>Magnoliopsida</taxon>
        <taxon>eudicotyledons</taxon>
        <taxon>Gunneridae</taxon>
        <taxon>Pentapetalae</taxon>
        <taxon>rosids</taxon>
        <taxon>malvids</taxon>
        <taxon>Sapindales</taxon>
        <taxon>Rutaceae</taxon>
        <taxon>Aurantioideae</taxon>
        <taxon>Citrus</taxon>
    </lineage>
</organism>
<dbReference type="EMBL" id="CM039170">
    <property type="protein sequence ID" value="KAH9802547.1"/>
    <property type="molecule type" value="Genomic_DNA"/>
</dbReference>
<evidence type="ECO:0000313" key="2">
    <source>
        <dbReference type="Proteomes" id="UP000829398"/>
    </source>
</evidence>
<accession>A0ACB8NWE1</accession>
<proteinExistence type="predicted"/>
<dbReference type="Proteomes" id="UP000829398">
    <property type="component" value="Chromosome 1"/>
</dbReference>
<sequence length="800" mass="91425">MGINFRLFSERLRRVLAGQEVTLPDAAKQPIQNLHAEVEIVTPWLRDYEYDMSWLLLQNIGEDEVDNPDLGQKSIALPMNLRRSMTHSQQHHSTEESKQHGGSRRQNGEVVRYFERGTTSAFSGGHLDSIGLDNVAFAAEAYSSSDVKHYFNCHAWVPEPYSYDADDDQILDIIIKFLMPLSRFRCLKSLKMVNESKMPRLFKIVCAKYLLPQSLIHLSFSNIEQMDDPMPALETFPLLQVLKLKQSSYLGEIRPGNMSSVVQQKFQFQPESGLDPFSIHLCCLHIIESSGLIQDIVGFLCFQGSATSNNVKFLDSLCIFYSCVFILVMCLKLQLSVDGCWLLTTESKGDMDINLGLFSERLRRVLAAEEFTVPDAAEQPIQNLYTETEIVASWLRDSGYNTAWDTVGLDNKIEELLDLLTEGPPQLSVVAILDSIGLDKTAFAVEAYSSNYVKYYFDCHAWVEESLLYDADQILYDIIKFVMPSSRLSEIMEESSEMKKIILHEYLMTKRYLIVLDNVWRISVWDVIREILPDSQNGSRVLITLSRIEIVASFQFENGENIGLDFLSTGGPLRVTYQGWPFHILYHESISLKENIEEALDEPRGLQVLAYFRRNYLSVLDRKFVPVISTKQLYQLWIAKGFIPDNNEAIAKRYLEQLSNGGFVDVGKKSDRGRINTCSIPGRCSPALLTAAFEGEFVISPIMDQEVKLRENVKRFTAHGNLNDFEFLDHFDSFLHSLLHLTSGSHYLDPNYCEKICKMFNFLRVLDLGSLVLIRYPSEVENLFLLRYLKLNIPSLKSLL</sequence>